<name>A0A8T2B0I7_9BRAS</name>
<dbReference type="InterPro" id="IPR017451">
    <property type="entry name" value="F-box-assoc_interact_dom"/>
</dbReference>
<dbReference type="Pfam" id="PF07734">
    <property type="entry name" value="FBA_1"/>
    <property type="match status" value="1"/>
</dbReference>
<evidence type="ECO:0000313" key="2">
    <source>
        <dbReference type="EMBL" id="KAG7579506.1"/>
    </source>
</evidence>
<dbReference type="SMART" id="SM00256">
    <property type="entry name" value="FBOX"/>
    <property type="match status" value="1"/>
</dbReference>
<organism evidence="2 3">
    <name type="scientific">Arabidopsis thaliana x Arabidopsis arenosa</name>
    <dbReference type="NCBI Taxonomy" id="1240361"/>
    <lineage>
        <taxon>Eukaryota</taxon>
        <taxon>Viridiplantae</taxon>
        <taxon>Streptophyta</taxon>
        <taxon>Embryophyta</taxon>
        <taxon>Tracheophyta</taxon>
        <taxon>Spermatophyta</taxon>
        <taxon>Magnoliopsida</taxon>
        <taxon>eudicotyledons</taxon>
        <taxon>Gunneridae</taxon>
        <taxon>Pentapetalae</taxon>
        <taxon>rosids</taxon>
        <taxon>malvids</taxon>
        <taxon>Brassicales</taxon>
        <taxon>Brassicaceae</taxon>
        <taxon>Camelineae</taxon>
        <taxon>Arabidopsis</taxon>
    </lineage>
</organism>
<comment type="caution">
    <text evidence="2">The sequence shown here is derived from an EMBL/GenBank/DDBJ whole genome shotgun (WGS) entry which is preliminary data.</text>
</comment>
<dbReference type="AlphaFoldDB" id="A0A8T2B0I7"/>
<accession>A0A8T2B0I7</accession>
<dbReference type="EMBL" id="JAEFBK010000008">
    <property type="protein sequence ID" value="KAG7579506.1"/>
    <property type="molecule type" value="Genomic_DNA"/>
</dbReference>
<dbReference type="InterPro" id="IPR006527">
    <property type="entry name" value="F-box-assoc_dom_typ1"/>
</dbReference>
<evidence type="ECO:0000259" key="1">
    <source>
        <dbReference type="PROSITE" id="PS50181"/>
    </source>
</evidence>
<gene>
    <name evidence="2" type="ORF">ISN45_Aa03g036440</name>
</gene>
<proteinExistence type="predicted"/>
<dbReference type="CDD" id="cd22157">
    <property type="entry name" value="F-box_AtFBW1-like"/>
    <property type="match status" value="1"/>
</dbReference>
<dbReference type="PROSITE" id="PS50181">
    <property type="entry name" value="FBOX"/>
    <property type="match status" value="1"/>
</dbReference>
<keyword evidence="3" id="KW-1185">Reference proteome</keyword>
<protein>
    <submittedName>
        <fullName evidence="2">F-box associated domain type 1</fullName>
    </submittedName>
</protein>
<dbReference type="Proteomes" id="UP000694240">
    <property type="component" value="Chromosome 8"/>
</dbReference>
<evidence type="ECO:0000313" key="3">
    <source>
        <dbReference type="Proteomes" id="UP000694240"/>
    </source>
</evidence>
<dbReference type="Pfam" id="PF00646">
    <property type="entry name" value="F-box"/>
    <property type="match status" value="1"/>
</dbReference>
<feature type="domain" description="F-box" evidence="1">
    <location>
        <begin position="1"/>
        <end position="46"/>
    </location>
</feature>
<dbReference type="PANTHER" id="PTHR31672:SF13">
    <property type="entry name" value="F-BOX PROTEIN CPR30-LIKE"/>
    <property type="match status" value="1"/>
</dbReference>
<dbReference type="InterPro" id="IPR001810">
    <property type="entry name" value="F-box_dom"/>
</dbReference>
<reference evidence="2 3" key="1">
    <citation type="submission" date="2020-12" db="EMBL/GenBank/DDBJ databases">
        <title>Concerted genomic and epigenomic changes stabilize Arabidopsis allopolyploids.</title>
        <authorList>
            <person name="Chen Z."/>
        </authorList>
    </citation>
    <scope>NUCLEOTIDE SEQUENCE [LARGE SCALE GENOMIC DNA]</scope>
    <source>
        <strain evidence="2">Allo738</strain>
        <tissue evidence="2">Leaf</tissue>
    </source>
</reference>
<dbReference type="NCBIfam" id="TIGR01640">
    <property type="entry name" value="F_box_assoc_1"/>
    <property type="match status" value="1"/>
</dbReference>
<sequence length="391" mass="44756">MTIPELPEDLVEEILCRVPATDLKQLRTTCKRWNRLFNDDCRFARNHFNKAPKQFMHLMLTKHFNIAPLSINLNKTIPSVELKSELSLPDPRSKYSVQFDINEVIHCDGVLLCYSDNDLSITWVWNPLTGERRWIDTSNPRHGCGRYFDIGYSRQGDSSNNNKSYKVLSSYRGINVFEMYDLNSDTWRSLGDISPGWCLGYSEVSVSLKGNTYMLAIDYTKPPLSVVSVLKIDYSTEKSVAVPLPYQCRTFETSCISVVREEKLAVLLQRDKGSKTEIWVSNKIDETTAKEVVVSWSKVFALDLRPDLEIPHEGSFLLDEEKKVLVYCDTLIDVEDEGDTKNIIYFVGEDNIVTIVDFGVDKVQVCWHAILNYVPSLDKIKPAQGKRKRGD</sequence>
<dbReference type="PANTHER" id="PTHR31672">
    <property type="entry name" value="BNACNNG10540D PROTEIN"/>
    <property type="match status" value="1"/>
</dbReference>
<dbReference type="InterPro" id="IPR050796">
    <property type="entry name" value="SCF_F-box_component"/>
</dbReference>